<organism evidence="3 4">
    <name type="scientific">Rhizophlyctis rosea</name>
    <dbReference type="NCBI Taxonomy" id="64517"/>
    <lineage>
        <taxon>Eukaryota</taxon>
        <taxon>Fungi</taxon>
        <taxon>Fungi incertae sedis</taxon>
        <taxon>Chytridiomycota</taxon>
        <taxon>Chytridiomycota incertae sedis</taxon>
        <taxon>Chytridiomycetes</taxon>
        <taxon>Rhizophlyctidales</taxon>
        <taxon>Rhizophlyctidaceae</taxon>
        <taxon>Rhizophlyctis</taxon>
    </lineage>
</organism>
<evidence type="ECO:0000256" key="2">
    <source>
        <dbReference type="ARBA" id="ARBA00022737"/>
    </source>
</evidence>
<keyword evidence="2" id="KW-0677">Repeat</keyword>
<gene>
    <name evidence="3" type="ORF">HK097_003770</name>
</gene>
<dbReference type="Proteomes" id="UP001212841">
    <property type="component" value="Unassembled WGS sequence"/>
</dbReference>
<evidence type="ECO:0000256" key="1">
    <source>
        <dbReference type="ARBA" id="ARBA00022441"/>
    </source>
</evidence>
<dbReference type="Gene3D" id="2.120.10.80">
    <property type="entry name" value="Kelch-type beta propeller"/>
    <property type="match status" value="1"/>
</dbReference>
<name>A0AAD5S405_9FUNG</name>
<comment type="caution">
    <text evidence="3">The sequence shown here is derived from an EMBL/GenBank/DDBJ whole genome shotgun (WGS) entry which is preliminary data.</text>
</comment>
<sequence length="107" mass="11720">MTTGISPTGRTGHTATAVGNKLIIYGGMARTTKAAAEVFDDAFVLNTDTFEWSQLSTAFEPPNPPGRRLDHDICVVSSESDEVTLMLFGGMDFQHMYNDMFELKLAL</sequence>
<dbReference type="AlphaFoldDB" id="A0AAD5S405"/>
<evidence type="ECO:0000313" key="3">
    <source>
        <dbReference type="EMBL" id="KAJ3036685.1"/>
    </source>
</evidence>
<dbReference type="PANTHER" id="PTHR46093">
    <property type="entry name" value="ACYL-COA-BINDING DOMAIN-CONTAINING PROTEIN 5"/>
    <property type="match status" value="1"/>
</dbReference>
<reference evidence="3" key="1">
    <citation type="submission" date="2020-05" db="EMBL/GenBank/DDBJ databases">
        <title>Phylogenomic resolution of chytrid fungi.</title>
        <authorList>
            <person name="Stajich J.E."/>
            <person name="Amses K."/>
            <person name="Simmons R."/>
            <person name="Seto K."/>
            <person name="Myers J."/>
            <person name="Bonds A."/>
            <person name="Quandt C.A."/>
            <person name="Barry K."/>
            <person name="Liu P."/>
            <person name="Grigoriev I."/>
            <person name="Longcore J.E."/>
            <person name="James T.Y."/>
        </authorList>
    </citation>
    <scope>NUCLEOTIDE SEQUENCE</scope>
    <source>
        <strain evidence="3">JEL0318</strain>
    </source>
</reference>
<dbReference type="Pfam" id="PF24681">
    <property type="entry name" value="Kelch_KLHDC2_KLHL20_DRC7"/>
    <property type="match status" value="1"/>
</dbReference>
<protein>
    <submittedName>
        <fullName evidence="3">Uncharacterized protein</fullName>
    </submittedName>
</protein>
<keyword evidence="4" id="KW-1185">Reference proteome</keyword>
<proteinExistence type="predicted"/>
<dbReference type="PANTHER" id="PTHR46093:SF18">
    <property type="entry name" value="FIBRONECTIN TYPE-III DOMAIN-CONTAINING PROTEIN"/>
    <property type="match status" value="1"/>
</dbReference>
<evidence type="ECO:0000313" key="4">
    <source>
        <dbReference type="Proteomes" id="UP001212841"/>
    </source>
</evidence>
<accession>A0AAD5S405</accession>
<dbReference type="InterPro" id="IPR015915">
    <property type="entry name" value="Kelch-typ_b-propeller"/>
</dbReference>
<dbReference type="EMBL" id="JADGJD010001912">
    <property type="protein sequence ID" value="KAJ3036685.1"/>
    <property type="molecule type" value="Genomic_DNA"/>
</dbReference>
<dbReference type="SUPFAM" id="SSF117281">
    <property type="entry name" value="Kelch motif"/>
    <property type="match status" value="1"/>
</dbReference>
<keyword evidence="1" id="KW-0880">Kelch repeat</keyword>